<evidence type="ECO:0000256" key="10">
    <source>
        <dbReference type="PROSITE-ProRule" id="PRU00282"/>
    </source>
</evidence>
<reference evidence="13 14" key="1">
    <citation type="submission" date="2023-03" db="EMBL/GenBank/DDBJ databases">
        <title>High recombination rates correlate with genetic variation in Cardiocondyla obscurior ants.</title>
        <authorList>
            <person name="Errbii M."/>
        </authorList>
    </citation>
    <scope>NUCLEOTIDE SEQUENCE [LARGE SCALE GENOMIC DNA]</scope>
    <source>
        <strain evidence="13">Alpha-2009</strain>
        <tissue evidence="13">Whole body</tissue>
    </source>
</reference>
<keyword evidence="9 10" id="KW-0472">Membrane</keyword>
<dbReference type="InterPro" id="IPR023395">
    <property type="entry name" value="MCP_dom_sf"/>
</dbReference>
<evidence type="ECO:0000256" key="8">
    <source>
        <dbReference type="ARBA" id="ARBA00023128"/>
    </source>
</evidence>
<keyword evidence="7 12" id="KW-1133">Transmembrane helix</keyword>
<evidence type="ECO:0008006" key="15">
    <source>
        <dbReference type="Google" id="ProtNLM"/>
    </source>
</evidence>
<dbReference type="AlphaFoldDB" id="A0AAW2EDG7"/>
<keyword evidence="6" id="KW-0999">Mitochondrion inner membrane</keyword>
<accession>A0AAW2EDG7</accession>
<feature type="repeat" description="Solcar" evidence="10">
    <location>
        <begin position="97"/>
        <end position="170"/>
    </location>
</feature>
<dbReference type="FunFam" id="1.50.40.10:FF:000018">
    <property type="entry name" value="S-adenosylmethionine mitochondrial carrier protein-like"/>
    <property type="match status" value="1"/>
</dbReference>
<evidence type="ECO:0000256" key="5">
    <source>
        <dbReference type="ARBA" id="ARBA00022737"/>
    </source>
</evidence>
<evidence type="ECO:0000256" key="2">
    <source>
        <dbReference type="ARBA" id="ARBA00006375"/>
    </source>
</evidence>
<feature type="repeat" description="Solcar" evidence="10">
    <location>
        <begin position="15"/>
        <end position="88"/>
    </location>
</feature>
<dbReference type="Pfam" id="PF00153">
    <property type="entry name" value="Mito_carr"/>
    <property type="match status" value="2"/>
</dbReference>
<keyword evidence="8" id="KW-0496">Mitochondrion</keyword>
<dbReference type="Proteomes" id="UP001430953">
    <property type="component" value="Unassembled WGS sequence"/>
</dbReference>
<keyword evidence="5" id="KW-0677">Repeat</keyword>
<dbReference type="InterPro" id="IPR018108">
    <property type="entry name" value="MCP_transmembrane"/>
</dbReference>
<keyword evidence="4 10" id="KW-0812">Transmembrane</keyword>
<evidence type="ECO:0000313" key="14">
    <source>
        <dbReference type="Proteomes" id="UP001430953"/>
    </source>
</evidence>
<protein>
    <recommendedName>
        <fullName evidence="15">S-adenosylmethionine mitochondrial carrier protein</fullName>
    </recommendedName>
</protein>
<keyword evidence="3 11" id="KW-0813">Transport</keyword>
<evidence type="ECO:0000256" key="3">
    <source>
        <dbReference type="ARBA" id="ARBA00022448"/>
    </source>
</evidence>
<name>A0AAW2EDG7_9HYME</name>
<dbReference type="PROSITE" id="PS50920">
    <property type="entry name" value="SOLCAR"/>
    <property type="match status" value="3"/>
</dbReference>
<gene>
    <name evidence="13" type="ORF">PUN28_019633</name>
</gene>
<feature type="transmembrane region" description="Helical" evidence="12">
    <location>
        <begin position="16"/>
        <end position="38"/>
    </location>
</feature>
<comment type="caution">
    <text evidence="13">The sequence shown here is derived from an EMBL/GenBank/DDBJ whole genome shotgun (WGS) entry which is preliminary data.</text>
</comment>
<comment type="subcellular location">
    <subcellularLocation>
        <location evidence="1">Mitochondrion inner membrane</location>
        <topology evidence="1">Multi-pass membrane protein</topology>
    </subcellularLocation>
</comment>
<evidence type="ECO:0000256" key="1">
    <source>
        <dbReference type="ARBA" id="ARBA00004448"/>
    </source>
</evidence>
<evidence type="ECO:0000256" key="4">
    <source>
        <dbReference type="ARBA" id="ARBA00022692"/>
    </source>
</evidence>
<organism evidence="13 14">
    <name type="scientific">Cardiocondyla obscurior</name>
    <dbReference type="NCBI Taxonomy" id="286306"/>
    <lineage>
        <taxon>Eukaryota</taxon>
        <taxon>Metazoa</taxon>
        <taxon>Ecdysozoa</taxon>
        <taxon>Arthropoda</taxon>
        <taxon>Hexapoda</taxon>
        <taxon>Insecta</taxon>
        <taxon>Pterygota</taxon>
        <taxon>Neoptera</taxon>
        <taxon>Endopterygota</taxon>
        <taxon>Hymenoptera</taxon>
        <taxon>Apocrita</taxon>
        <taxon>Aculeata</taxon>
        <taxon>Formicoidea</taxon>
        <taxon>Formicidae</taxon>
        <taxon>Myrmicinae</taxon>
        <taxon>Cardiocondyla</taxon>
    </lineage>
</organism>
<evidence type="ECO:0000256" key="9">
    <source>
        <dbReference type="ARBA" id="ARBA00023136"/>
    </source>
</evidence>
<sequence length="276" mass="30771">MTKTEGKNEETNVRNVFATSLIAGGAAGTFVDITLYPLDTLKTRLQSMQGFSKTGGFTGLYKGICPVIVGSAPTAALFFVTYEEIKTVIKPRISEDYYTPLHMGAAVIAEMIACLIRVPVEVMKQRKQALIHDKKSLDFKLLYRGYWSTVLRDSPFSIVQFPLWEYFKKNYSFYTKREIYPVESAICGAIAGGISAAVTTPLDVAKTRIMLANRTLLSSELKILNVLQGVYLQNGFYGLFAGFGPRVMWITLGGFIFFGMYEEAKVLTHTIFPILN</sequence>
<feature type="repeat" description="Solcar" evidence="10">
    <location>
        <begin position="179"/>
        <end position="267"/>
    </location>
</feature>
<evidence type="ECO:0000256" key="7">
    <source>
        <dbReference type="ARBA" id="ARBA00022989"/>
    </source>
</evidence>
<evidence type="ECO:0000256" key="11">
    <source>
        <dbReference type="RuleBase" id="RU000488"/>
    </source>
</evidence>
<comment type="similarity">
    <text evidence="2 11">Belongs to the mitochondrial carrier (TC 2.A.29) family.</text>
</comment>
<dbReference type="GO" id="GO:0005743">
    <property type="term" value="C:mitochondrial inner membrane"/>
    <property type="evidence" value="ECO:0007669"/>
    <property type="project" value="UniProtKB-SubCell"/>
</dbReference>
<dbReference type="EMBL" id="JADYXP020000026">
    <property type="protein sequence ID" value="KAL0100414.1"/>
    <property type="molecule type" value="Genomic_DNA"/>
</dbReference>
<dbReference type="Gene3D" id="1.50.40.10">
    <property type="entry name" value="Mitochondrial carrier domain"/>
    <property type="match status" value="2"/>
</dbReference>
<dbReference type="SUPFAM" id="SSF103506">
    <property type="entry name" value="Mitochondrial carrier"/>
    <property type="match status" value="1"/>
</dbReference>
<feature type="transmembrane region" description="Helical" evidence="12">
    <location>
        <begin position="59"/>
        <end position="81"/>
    </location>
</feature>
<dbReference type="PANTHER" id="PTHR45667">
    <property type="entry name" value="S-ADENOSYLMETHIONINE MITOCHONDRIAL CARRIER PROTEIN"/>
    <property type="match status" value="1"/>
</dbReference>
<evidence type="ECO:0000256" key="12">
    <source>
        <dbReference type="SAM" id="Phobius"/>
    </source>
</evidence>
<proteinExistence type="inferred from homology"/>
<keyword evidence="14" id="KW-1185">Reference proteome</keyword>
<evidence type="ECO:0000256" key="6">
    <source>
        <dbReference type="ARBA" id="ARBA00022792"/>
    </source>
</evidence>
<evidence type="ECO:0000313" key="13">
    <source>
        <dbReference type="EMBL" id="KAL0100414.1"/>
    </source>
</evidence>